<evidence type="ECO:0000313" key="5">
    <source>
        <dbReference type="Proteomes" id="UP000236248"/>
    </source>
</evidence>
<dbReference type="Gene3D" id="3.30.1330.10">
    <property type="entry name" value="PurM-like, N-terminal domain"/>
    <property type="match status" value="1"/>
</dbReference>
<dbReference type="PANTHER" id="PTHR30303">
    <property type="entry name" value="HYDROGENASE ISOENZYMES FORMATION PROTEIN HYPE"/>
    <property type="match status" value="1"/>
</dbReference>
<feature type="domain" description="PurM-like N-terminal" evidence="2">
    <location>
        <begin position="46"/>
        <end position="153"/>
    </location>
</feature>
<protein>
    <submittedName>
        <fullName evidence="4">Putative hydrogenase expression/formation protein HypE</fullName>
    </submittedName>
</protein>
<dbReference type="SUPFAM" id="SSF56042">
    <property type="entry name" value="PurM C-terminal domain-like"/>
    <property type="match status" value="1"/>
</dbReference>
<dbReference type="InterPro" id="IPR036921">
    <property type="entry name" value="PurM-like_N_sf"/>
</dbReference>
<sequence>MVSISMDRITLMHGAGGSLMHNLIQNHILRILKPYMEFEVPLAALDDAGICDGIVFTTDSYTVKPLFFNGGDIGRLAVSGTVNDIACIGGKPLALSLALVMEEGLSLNDLDRILDSIEHTCKEAGVDILTGDTKVVERGSLDRLIVNTSGIGVRNPLLDSNLRYVNRSIRWLLDSNLRAGDKIIISGSIADHGMAVLSAREGYGFASSICSDVRPLNRLIDRALEAGGVVCIKDPTRGGVANLLNEWAEKSHVGIMVYEDKIPIKESVRAAASFLGIDPLEVGNEGKVCIAATPDRAEHVLEAIRECDEGRDAEIIGEATDQFYAVAMRTIIGGTRIIIKPSGDPVPRIC</sequence>
<dbReference type="InterPro" id="IPR010918">
    <property type="entry name" value="PurM-like_C_dom"/>
</dbReference>
<evidence type="ECO:0000259" key="2">
    <source>
        <dbReference type="Pfam" id="PF00586"/>
    </source>
</evidence>
<dbReference type="InterPro" id="IPR036676">
    <property type="entry name" value="PurM-like_C_sf"/>
</dbReference>
<comment type="similarity">
    <text evidence="1">Belongs to the HypE family.</text>
</comment>
<evidence type="ECO:0000259" key="3">
    <source>
        <dbReference type="Pfam" id="PF02769"/>
    </source>
</evidence>
<name>A0A2K5AQE6_9ARCH</name>
<dbReference type="SUPFAM" id="SSF55326">
    <property type="entry name" value="PurM N-terminal domain-like"/>
    <property type="match status" value="1"/>
</dbReference>
<feature type="domain" description="PurM-like C-terminal" evidence="3">
    <location>
        <begin position="178"/>
        <end position="322"/>
    </location>
</feature>
<dbReference type="Pfam" id="PF02769">
    <property type="entry name" value="AIRS_C"/>
    <property type="match status" value="1"/>
</dbReference>
<dbReference type="Gene3D" id="3.90.650.10">
    <property type="entry name" value="PurM-like C-terminal domain"/>
    <property type="match status" value="1"/>
</dbReference>
<organism evidence="4 5">
    <name type="scientific">Candidatus Nitrosocaldus cavascurensis</name>
    <dbReference type="NCBI Taxonomy" id="2058097"/>
    <lineage>
        <taxon>Archaea</taxon>
        <taxon>Nitrososphaerota</taxon>
        <taxon>Nitrososphaeria</taxon>
        <taxon>Candidatus Nitrosocaldales</taxon>
        <taxon>Candidatus Nitrosocaldaceae</taxon>
        <taxon>Candidatus Nitrosocaldus</taxon>
    </lineage>
</organism>
<reference evidence="5" key="1">
    <citation type="submission" date="2018-01" db="EMBL/GenBank/DDBJ databases">
        <authorList>
            <person name="Kerou L M."/>
        </authorList>
    </citation>
    <scope>NUCLEOTIDE SEQUENCE [LARGE SCALE GENOMIC DNA]</scope>
    <source>
        <strain evidence="5">SCU2</strain>
    </source>
</reference>
<accession>A0A2K5AQE6</accession>
<dbReference type="EMBL" id="LT981265">
    <property type="protein sequence ID" value="SPC33860.1"/>
    <property type="molecule type" value="Genomic_DNA"/>
</dbReference>
<evidence type="ECO:0000256" key="1">
    <source>
        <dbReference type="ARBA" id="ARBA00006243"/>
    </source>
</evidence>
<evidence type="ECO:0000313" key="4">
    <source>
        <dbReference type="EMBL" id="SPC33860.1"/>
    </source>
</evidence>
<dbReference type="GeneID" id="41594746"/>
<dbReference type="PANTHER" id="PTHR30303:SF0">
    <property type="entry name" value="CARBAMOYL DEHYDRATASE HYPE"/>
    <property type="match status" value="1"/>
</dbReference>
<dbReference type="NCBIfam" id="TIGR02124">
    <property type="entry name" value="hypE"/>
    <property type="match status" value="1"/>
</dbReference>
<dbReference type="KEGG" id="ncv:NCAV_0679"/>
<dbReference type="Proteomes" id="UP000236248">
    <property type="component" value="Chromosome NCAV"/>
</dbReference>
<proteinExistence type="inferred from homology"/>
<dbReference type="AlphaFoldDB" id="A0A2K5AQE6"/>
<keyword evidence="5" id="KW-1185">Reference proteome</keyword>
<dbReference type="PIRSF" id="PIRSF005644">
    <property type="entry name" value="Hdrgns_mtr_HypE"/>
    <property type="match status" value="1"/>
</dbReference>
<dbReference type="InterPro" id="IPR011854">
    <property type="entry name" value="HypE"/>
</dbReference>
<dbReference type="RefSeq" id="WP_197706711.1">
    <property type="nucleotide sequence ID" value="NZ_LT981265.1"/>
</dbReference>
<dbReference type="GO" id="GO:0051604">
    <property type="term" value="P:protein maturation"/>
    <property type="evidence" value="ECO:0007669"/>
    <property type="project" value="TreeGrafter"/>
</dbReference>
<dbReference type="InterPro" id="IPR016188">
    <property type="entry name" value="PurM-like_N"/>
</dbReference>
<dbReference type="CDD" id="cd02197">
    <property type="entry name" value="HypE"/>
    <property type="match status" value="1"/>
</dbReference>
<gene>
    <name evidence="4" type="ORF">NCAV_0679</name>
</gene>
<dbReference type="Pfam" id="PF00586">
    <property type="entry name" value="AIRS"/>
    <property type="match status" value="1"/>
</dbReference>